<name>A0A0J6YJ03_COCIT</name>
<gene>
    <name evidence="1" type="ORF">CIRG_06740</name>
</gene>
<dbReference type="AlphaFoldDB" id="A0A0J6YJ03"/>
<dbReference type="Proteomes" id="UP000054565">
    <property type="component" value="Unassembled WGS sequence"/>
</dbReference>
<evidence type="ECO:0000313" key="1">
    <source>
        <dbReference type="EMBL" id="KMP07059.1"/>
    </source>
</evidence>
<sequence>MESLLRHDNEPLWMPHWPSPAVTGMLEPFRYRLFMQDVQRWEDNRLENTPASFSLAARWDVKELRGFHMKSLVNLRVPDPDAIAPVFTTLAPTNEFPCRLDRTADSSRYLQAFAADEPGGLTCACLGALSATHQGLTGADCQTVNDKIHLSPTIRPPQPRQSTDCACLLFFSVSIRSTRIAPAAG</sequence>
<accession>A0A0J6YJ03</accession>
<reference evidence="2" key="1">
    <citation type="journal article" date="2010" name="Genome Res.">
        <title>Population genomic sequencing of Coccidioides fungi reveals recent hybridization and transposon control.</title>
        <authorList>
            <person name="Neafsey D.E."/>
            <person name="Barker B.M."/>
            <person name="Sharpton T.J."/>
            <person name="Stajich J.E."/>
            <person name="Park D.J."/>
            <person name="Whiston E."/>
            <person name="Hung C.-Y."/>
            <person name="McMahan C."/>
            <person name="White J."/>
            <person name="Sykes S."/>
            <person name="Heiman D."/>
            <person name="Young S."/>
            <person name="Zeng Q."/>
            <person name="Abouelleil A."/>
            <person name="Aftuck L."/>
            <person name="Bessette D."/>
            <person name="Brown A."/>
            <person name="FitzGerald M."/>
            <person name="Lui A."/>
            <person name="Macdonald J.P."/>
            <person name="Priest M."/>
            <person name="Orbach M.J."/>
            <person name="Galgiani J.N."/>
            <person name="Kirkland T.N."/>
            <person name="Cole G.T."/>
            <person name="Birren B.W."/>
            <person name="Henn M.R."/>
            <person name="Taylor J.W."/>
            <person name="Rounsley S.D."/>
        </authorList>
    </citation>
    <scope>NUCLEOTIDE SEQUENCE [LARGE SCALE GENOMIC DNA]</scope>
    <source>
        <strain evidence="2">RMSCC 2394</strain>
    </source>
</reference>
<protein>
    <submittedName>
        <fullName evidence="1">Uncharacterized protein</fullName>
    </submittedName>
</protein>
<dbReference type="EMBL" id="DS028096">
    <property type="protein sequence ID" value="KMP07059.1"/>
    <property type="molecule type" value="Genomic_DNA"/>
</dbReference>
<organism evidence="1 2">
    <name type="scientific">Coccidioides immitis RMSCC 2394</name>
    <dbReference type="NCBI Taxonomy" id="404692"/>
    <lineage>
        <taxon>Eukaryota</taxon>
        <taxon>Fungi</taxon>
        <taxon>Dikarya</taxon>
        <taxon>Ascomycota</taxon>
        <taxon>Pezizomycotina</taxon>
        <taxon>Eurotiomycetes</taxon>
        <taxon>Eurotiomycetidae</taxon>
        <taxon>Onygenales</taxon>
        <taxon>Onygenaceae</taxon>
        <taxon>Coccidioides</taxon>
    </lineage>
</organism>
<evidence type="ECO:0000313" key="2">
    <source>
        <dbReference type="Proteomes" id="UP000054565"/>
    </source>
</evidence>
<proteinExistence type="predicted"/>